<evidence type="ECO:0000256" key="1">
    <source>
        <dbReference type="SAM" id="Coils"/>
    </source>
</evidence>
<name>A0AAV1K1L2_9NEOP</name>
<accession>A0AAV1K1L2</accession>
<evidence type="ECO:0000256" key="2">
    <source>
        <dbReference type="SAM" id="SignalP"/>
    </source>
</evidence>
<dbReference type="EMBL" id="CAVLEF010000278">
    <property type="protein sequence ID" value="CAK1554541.1"/>
    <property type="molecule type" value="Genomic_DNA"/>
</dbReference>
<gene>
    <name evidence="3" type="ORF">LNINA_LOCUS13448</name>
</gene>
<keyword evidence="4" id="KW-1185">Reference proteome</keyword>
<reference evidence="3 4" key="1">
    <citation type="submission" date="2023-11" db="EMBL/GenBank/DDBJ databases">
        <authorList>
            <person name="Okamura Y."/>
        </authorList>
    </citation>
    <scope>NUCLEOTIDE SEQUENCE [LARGE SCALE GENOMIC DNA]</scope>
</reference>
<feature type="chain" id="PRO_5043751732" evidence="2">
    <location>
        <begin position="20"/>
        <end position="216"/>
    </location>
</feature>
<keyword evidence="2" id="KW-0732">Signal</keyword>
<organism evidence="3 4">
    <name type="scientific">Leptosia nina</name>
    <dbReference type="NCBI Taxonomy" id="320188"/>
    <lineage>
        <taxon>Eukaryota</taxon>
        <taxon>Metazoa</taxon>
        <taxon>Ecdysozoa</taxon>
        <taxon>Arthropoda</taxon>
        <taxon>Hexapoda</taxon>
        <taxon>Insecta</taxon>
        <taxon>Pterygota</taxon>
        <taxon>Neoptera</taxon>
        <taxon>Endopterygota</taxon>
        <taxon>Lepidoptera</taxon>
        <taxon>Glossata</taxon>
        <taxon>Ditrysia</taxon>
        <taxon>Papilionoidea</taxon>
        <taxon>Pieridae</taxon>
        <taxon>Pierinae</taxon>
        <taxon>Leptosia</taxon>
    </lineage>
</organism>
<dbReference type="AlphaFoldDB" id="A0AAV1K1L2"/>
<evidence type="ECO:0000313" key="3">
    <source>
        <dbReference type="EMBL" id="CAK1554541.1"/>
    </source>
</evidence>
<feature type="coiled-coil region" evidence="1">
    <location>
        <begin position="105"/>
        <end position="142"/>
    </location>
</feature>
<keyword evidence="1" id="KW-0175">Coiled coil</keyword>
<feature type="signal peptide" evidence="2">
    <location>
        <begin position="1"/>
        <end position="19"/>
    </location>
</feature>
<dbReference type="Proteomes" id="UP001497472">
    <property type="component" value="Unassembled WGS sequence"/>
</dbReference>
<proteinExistence type="predicted"/>
<evidence type="ECO:0000313" key="4">
    <source>
        <dbReference type="Proteomes" id="UP001497472"/>
    </source>
</evidence>
<sequence>MGGLVHALLTLVAVASTHAFVDEALDVLHLSTQIGEEVLNSWDVIGKPFNATGGVELPFVRRRERQVLARLSSISRAIQKLELDVEKSQAVAVMLAKTVGRDARLELKLNEIADLLGRVESADREMREYVKLQQELERRTLEDFADWCVSHDRGALAGLLERIHALVVPPHKHLLGRGLLGIVVSDLQVGFRESTDDMLLFEWRSTDRYNSFKLAL</sequence>
<protein>
    <submittedName>
        <fullName evidence="3">Uncharacterized protein</fullName>
    </submittedName>
</protein>
<comment type="caution">
    <text evidence="3">The sequence shown here is derived from an EMBL/GenBank/DDBJ whole genome shotgun (WGS) entry which is preliminary data.</text>
</comment>